<dbReference type="EMBL" id="CP034951">
    <property type="protein sequence ID" value="QAA81357.1"/>
    <property type="molecule type" value="Genomic_DNA"/>
</dbReference>
<protein>
    <recommendedName>
        <fullName evidence="3">Alpha/beta hydrolase</fullName>
    </recommendedName>
</protein>
<dbReference type="OrthoDB" id="7867880at2"/>
<dbReference type="RefSeq" id="WP_128249745.1">
    <property type="nucleotide sequence ID" value="NZ_CP034951.1"/>
</dbReference>
<dbReference type="Proteomes" id="UP000285517">
    <property type="component" value="Chromosome"/>
</dbReference>
<keyword evidence="2" id="KW-1185">Reference proteome</keyword>
<dbReference type="KEGG" id="aev:EI546_06280"/>
<dbReference type="InterPro" id="IPR029058">
    <property type="entry name" value="AB_hydrolase_fold"/>
</dbReference>
<proteinExistence type="predicted"/>
<accession>A0A410G238</accession>
<sequence>MKREELEKTKNGNFVDFSGHKNLLVSFGGIYQGLGIPVFEFFNSISDIQCDKIFLRDFNQAWYHMGVDSELNSMDEITEYLGKMITEKGYEKVCFIGNSMGGYAALLFGSILKVSCVIAFAPQTFINKGNRLFYLDRRWRKQIARVYAFNNKKTENFDIKKILSRNQDFGTRLNIYYSTQHRLDKIHAERLKRINNIFLHPIREGGHEVVRIVRNNGELKSLIKASFEI</sequence>
<evidence type="ECO:0008006" key="3">
    <source>
        <dbReference type="Google" id="ProtNLM"/>
    </source>
</evidence>
<organism evidence="1 2">
    <name type="scientific">Aequorivita ciconiae</name>
    <dbReference type="NCBI Taxonomy" id="2494375"/>
    <lineage>
        <taxon>Bacteria</taxon>
        <taxon>Pseudomonadati</taxon>
        <taxon>Bacteroidota</taxon>
        <taxon>Flavobacteriia</taxon>
        <taxon>Flavobacteriales</taxon>
        <taxon>Flavobacteriaceae</taxon>
        <taxon>Aequorivita</taxon>
    </lineage>
</organism>
<name>A0A410G238_9FLAO</name>
<gene>
    <name evidence="1" type="ORF">EI546_06280</name>
</gene>
<dbReference type="AlphaFoldDB" id="A0A410G238"/>
<dbReference type="SUPFAM" id="SSF53474">
    <property type="entry name" value="alpha/beta-Hydrolases"/>
    <property type="match status" value="1"/>
</dbReference>
<evidence type="ECO:0000313" key="2">
    <source>
        <dbReference type="Proteomes" id="UP000285517"/>
    </source>
</evidence>
<evidence type="ECO:0000313" key="1">
    <source>
        <dbReference type="EMBL" id="QAA81357.1"/>
    </source>
</evidence>
<reference evidence="1 2" key="1">
    <citation type="submission" date="2019-01" db="EMBL/GenBank/DDBJ databases">
        <title>Complete genome sequencing of Aequorivita sp. H23M31.</title>
        <authorList>
            <person name="Bae J.-W."/>
        </authorList>
    </citation>
    <scope>NUCLEOTIDE SEQUENCE [LARGE SCALE GENOMIC DNA]</scope>
    <source>
        <strain evidence="1 2">H23M31</strain>
    </source>
</reference>
<dbReference type="Gene3D" id="3.40.50.1820">
    <property type="entry name" value="alpha/beta hydrolase"/>
    <property type="match status" value="1"/>
</dbReference>